<evidence type="ECO:0000256" key="6">
    <source>
        <dbReference type="ARBA" id="ARBA00022729"/>
    </source>
</evidence>
<evidence type="ECO:0000256" key="7">
    <source>
        <dbReference type="ARBA" id="ARBA00022821"/>
    </source>
</evidence>
<sequence>MTSKVVFLLLLSLVVLLLPLYASAAARVGGWSPISNVTDPQVVEIGEFAVSEYNKRSESELKFETVVSGETQVVAGTNYRLTVAANDGGARKNYLAIVWDKPWMKFRNLTSFEPANNGRFL</sequence>
<keyword evidence="7" id="KW-0611">Plant defense</keyword>
<evidence type="ECO:0000256" key="4">
    <source>
        <dbReference type="ARBA" id="ARBA00022690"/>
    </source>
</evidence>
<dbReference type="OrthoDB" id="2016588at2759"/>
<evidence type="ECO:0000256" key="8">
    <source>
        <dbReference type="ARBA" id="ARBA00023180"/>
    </source>
</evidence>
<protein>
    <submittedName>
        <fullName evidence="11">Cystatin domain</fullName>
    </submittedName>
</protein>
<evidence type="ECO:0000256" key="2">
    <source>
        <dbReference type="ARBA" id="ARBA00007233"/>
    </source>
</evidence>
<name>A0A8T1XTL3_ARASU</name>
<keyword evidence="4" id="KW-0646">Protease inhibitor</keyword>
<organism evidence="11 12">
    <name type="scientific">Arabidopsis suecica</name>
    <name type="common">Swedish thale-cress</name>
    <name type="synonym">Cardaminopsis suecica</name>
    <dbReference type="NCBI Taxonomy" id="45249"/>
    <lineage>
        <taxon>Eukaryota</taxon>
        <taxon>Viridiplantae</taxon>
        <taxon>Streptophyta</taxon>
        <taxon>Embryophyta</taxon>
        <taxon>Tracheophyta</taxon>
        <taxon>Spermatophyta</taxon>
        <taxon>Magnoliopsida</taxon>
        <taxon>eudicotyledons</taxon>
        <taxon>Gunneridae</taxon>
        <taxon>Pentapetalae</taxon>
        <taxon>rosids</taxon>
        <taxon>malvids</taxon>
        <taxon>Brassicales</taxon>
        <taxon>Brassicaceae</taxon>
        <taxon>Camelineae</taxon>
        <taxon>Arabidopsis</taxon>
    </lineage>
</organism>
<comment type="caution">
    <text evidence="11">The sequence shown here is derived from an EMBL/GenBank/DDBJ whole genome shotgun (WGS) entry which is preliminary data.</text>
</comment>
<feature type="chain" id="PRO_5035805320" evidence="9">
    <location>
        <begin position="25"/>
        <end position="121"/>
    </location>
</feature>
<dbReference type="Proteomes" id="UP000694251">
    <property type="component" value="Chromosome 13"/>
</dbReference>
<evidence type="ECO:0000256" key="5">
    <source>
        <dbReference type="ARBA" id="ARBA00022704"/>
    </source>
</evidence>
<reference evidence="11 12" key="1">
    <citation type="submission" date="2020-12" db="EMBL/GenBank/DDBJ databases">
        <title>Concerted genomic and epigenomic changes stabilize Arabidopsis allopolyploids.</title>
        <authorList>
            <person name="Chen Z."/>
        </authorList>
    </citation>
    <scope>NUCLEOTIDE SEQUENCE [LARGE SCALE GENOMIC DNA]</scope>
    <source>
        <strain evidence="11">As9502</strain>
        <tissue evidence="11">Leaf</tissue>
    </source>
</reference>
<comment type="similarity">
    <text evidence="2">Belongs to the cystatin family. Phytocystatin subfamily.</text>
</comment>
<evidence type="ECO:0000313" key="12">
    <source>
        <dbReference type="Proteomes" id="UP000694251"/>
    </source>
</evidence>
<gene>
    <name evidence="11" type="ORF">ISN44_As13g000260</name>
</gene>
<feature type="domain" description="Cystatin" evidence="10">
    <location>
        <begin position="26"/>
        <end position="115"/>
    </location>
</feature>
<evidence type="ECO:0000256" key="9">
    <source>
        <dbReference type="SAM" id="SignalP"/>
    </source>
</evidence>
<keyword evidence="6 9" id="KW-0732">Signal</keyword>
<dbReference type="Pfam" id="PF16845">
    <property type="entry name" value="SQAPI"/>
    <property type="match status" value="1"/>
</dbReference>
<evidence type="ECO:0000256" key="3">
    <source>
        <dbReference type="ARBA" id="ARBA00022525"/>
    </source>
</evidence>
<feature type="signal peptide" evidence="9">
    <location>
        <begin position="1"/>
        <end position="24"/>
    </location>
</feature>
<proteinExistence type="inferred from homology"/>
<dbReference type="SMART" id="SM00043">
    <property type="entry name" value="CY"/>
    <property type="match status" value="1"/>
</dbReference>
<dbReference type="PANTHER" id="PTHR47364:SF2">
    <property type="entry name" value="CYSTEINE PROTEINASE INHIBITOR 5"/>
    <property type="match status" value="1"/>
</dbReference>
<evidence type="ECO:0000259" key="10">
    <source>
        <dbReference type="SMART" id="SM00043"/>
    </source>
</evidence>
<dbReference type="PANTHER" id="PTHR47364">
    <property type="entry name" value="CYSTEINE PROTEINASE INHIBITOR 5"/>
    <property type="match status" value="1"/>
</dbReference>
<dbReference type="GO" id="GO:0006952">
    <property type="term" value="P:defense response"/>
    <property type="evidence" value="ECO:0007669"/>
    <property type="project" value="UniProtKB-KW"/>
</dbReference>
<keyword evidence="5" id="KW-0789">Thiol protease inhibitor</keyword>
<evidence type="ECO:0000256" key="1">
    <source>
        <dbReference type="ARBA" id="ARBA00004613"/>
    </source>
</evidence>
<accession>A0A8T1XTL3</accession>
<comment type="subcellular location">
    <subcellularLocation>
        <location evidence="1">Secreted</location>
    </subcellularLocation>
</comment>
<dbReference type="GO" id="GO:0004869">
    <property type="term" value="F:cysteine-type endopeptidase inhibitor activity"/>
    <property type="evidence" value="ECO:0007669"/>
    <property type="project" value="UniProtKB-KW"/>
</dbReference>
<dbReference type="AlphaFoldDB" id="A0A8T1XTL3"/>
<dbReference type="GO" id="GO:0005576">
    <property type="term" value="C:extracellular region"/>
    <property type="evidence" value="ECO:0007669"/>
    <property type="project" value="UniProtKB-SubCell"/>
</dbReference>
<dbReference type="CDD" id="cd00042">
    <property type="entry name" value="CY"/>
    <property type="match status" value="1"/>
</dbReference>
<evidence type="ECO:0000313" key="11">
    <source>
        <dbReference type="EMBL" id="KAG7536052.1"/>
    </source>
</evidence>
<dbReference type="EMBL" id="JAEFBJ010000013">
    <property type="protein sequence ID" value="KAG7536052.1"/>
    <property type="molecule type" value="Genomic_DNA"/>
</dbReference>
<dbReference type="FunFam" id="3.10.450.10:FF:000035">
    <property type="entry name" value="Cysteine proteinase inhibitor 1"/>
    <property type="match status" value="1"/>
</dbReference>
<dbReference type="InterPro" id="IPR000010">
    <property type="entry name" value="Cystatin_dom"/>
</dbReference>
<keyword evidence="8" id="KW-0325">Glycoprotein</keyword>
<keyword evidence="3" id="KW-0964">Secreted</keyword>
<keyword evidence="12" id="KW-1185">Reference proteome</keyword>